<evidence type="ECO:0000313" key="1">
    <source>
        <dbReference type="EMBL" id="AMK55672.1"/>
    </source>
</evidence>
<dbReference type="PATRIC" id="fig|1702221.3.peg.2468"/>
<evidence type="ECO:0008006" key="3">
    <source>
        <dbReference type="Google" id="ProtNLM"/>
    </source>
</evidence>
<name>A0A140DYE5_9FIRM</name>
<reference evidence="1 2" key="1">
    <citation type="journal article" date="2016" name="Gut Pathog.">
        <title>Whole genome sequencing of "Faecalibaculum rodentium" ALO17, isolated from C57BL/6J laboratory mouse feces.</title>
        <authorList>
            <person name="Lim S."/>
            <person name="Chang D.H."/>
            <person name="Ahn S."/>
            <person name="Kim B.C."/>
        </authorList>
    </citation>
    <scope>NUCLEOTIDE SEQUENCE [LARGE SCALE GENOMIC DNA]</scope>
    <source>
        <strain evidence="1 2">Alo17</strain>
    </source>
</reference>
<organism evidence="1 2">
    <name type="scientific">Faecalibaculum rodentium</name>
    <dbReference type="NCBI Taxonomy" id="1702221"/>
    <lineage>
        <taxon>Bacteria</taxon>
        <taxon>Bacillati</taxon>
        <taxon>Bacillota</taxon>
        <taxon>Erysipelotrichia</taxon>
        <taxon>Erysipelotrichales</taxon>
        <taxon>Erysipelotrichaceae</taxon>
        <taxon>Faecalibaculum</taxon>
    </lineage>
</organism>
<protein>
    <recommendedName>
        <fullName evidence="3">Aminoglycoside phosphotransferase domain-containing protein</fullName>
    </recommendedName>
</protein>
<dbReference type="AlphaFoldDB" id="A0A140DYE5"/>
<keyword evidence="2" id="KW-1185">Reference proteome</keyword>
<dbReference type="EMBL" id="CP011391">
    <property type="protein sequence ID" value="AMK55672.1"/>
    <property type="molecule type" value="Genomic_DNA"/>
</dbReference>
<dbReference type="SUPFAM" id="SSF56112">
    <property type="entry name" value="Protein kinase-like (PK-like)"/>
    <property type="match status" value="1"/>
</dbReference>
<dbReference type="STRING" id="1702221.AALO17_25380"/>
<dbReference type="GeneID" id="78479039"/>
<dbReference type="OrthoDB" id="7863753at2"/>
<sequence length="176" mass="20808">MRVNDREYTVIRPLPEGKTGLSWIVTDGQKQYVLKESYGDLITPEEQTRRQKLNYHQLEKAGIRIPALVDVDYARNRILKEYIDGDNVFELVLRRGLDDSIVLQLYDMSEKAESAGCNIDYFPTNFVLKDGQLWYVDYDTDPYTEEWNLENWGIRYWSRTPELELYLREYGTEFAG</sequence>
<proteinExistence type="predicted"/>
<evidence type="ECO:0000313" key="2">
    <source>
        <dbReference type="Proteomes" id="UP000069771"/>
    </source>
</evidence>
<dbReference type="Proteomes" id="UP000069771">
    <property type="component" value="Chromosome"/>
</dbReference>
<gene>
    <name evidence="1" type="ORF">AALO17_25380</name>
</gene>
<dbReference type="KEGG" id="fro:AALO17_25380"/>
<accession>A0A140DYE5</accession>
<dbReference type="RefSeq" id="WP_067559602.1">
    <property type="nucleotide sequence ID" value="NZ_CAKOCV010000084.1"/>
</dbReference>
<dbReference type="InterPro" id="IPR011009">
    <property type="entry name" value="Kinase-like_dom_sf"/>
</dbReference>